<evidence type="ECO:0000313" key="7">
    <source>
        <dbReference type="Proteomes" id="UP000718821"/>
    </source>
</evidence>
<evidence type="ECO:0000256" key="2">
    <source>
        <dbReference type="ARBA" id="ARBA00023125"/>
    </source>
</evidence>
<dbReference type="PANTHER" id="PTHR30146:SF109">
    <property type="entry name" value="HTH-TYPE TRANSCRIPTIONAL REGULATOR GALS"/>
    <property type="match status" value="1"/>
</dbReference>
<keyword evidence="3" id="KW-0804">Transcription</keyword>
<evidence type="ECO:0000313" key="6">
    <source>
        <dbReference type="EMBL" id="MBM6700448.1"/>
    </source>
</evidence>
<accession>A0A938X0I5</accession>
<organism evidence="6 7">
    <name type="scientific">Bifidobacterium pullorum subsp. saeculare</name>
    <dbReference type="NCBI Taxonomy" id="78257"/>
    <lineage>
        <taxon>Bacteria</taxon>
        <taxon>Bacillati</taxon>
        <taxon>Actinomycetota</taxon>
        <taxon>Actinomycetes</taxon>
        <taxon>Bifidobacteriales</taxon>
        <taxon>Bifidobacteriaceae</taxon>
        <taxon>Bifidobacterium</taxon>
    </lineage>
</organism>
<dbReference type="EMBL" id="JACLYU010000039">
    <property type="protein sequence ID" value="MBM6700448.1"/>
    <property type="molecule type" value="Genomic_DNA"/>
</dbReference>
<proteinExistence type="predicted"/>
<name>A0A938X0I5_9BIFI</name>
<keyword evidence="1" id="KW-0805">Transcription regulation</keyword>
<keyword evidence="2" id="KW-0238">DNA-binding</keyword>
<dbReference type="GO" id="GO:0003700">
    <property type="term" value="F:DNA-binding transcription factor activity"/>
    <property type="evidence" value="ECO:0007669"/>
    <property type="project" value="TreeGrafter"/>
</dbReference>
<comment type="caution">
    <text evidence="6">The sequence shown here is derived from an EMBL/GenBank/DDBJ whole genome shotgun (WGS) entry which is preliminary data.</text>
</comment>
<dbReference type="SUPFAM" id="SSF53822">
    <property type="entry name" value="Periplasmic binding protein-like I"/>
    <property type="match status" value="1"/>
</dbReference>
<dbReference type="PANTHER" id="PTHR30146">
    <property type="entry name" value="LACI-RELATED TRANSCRIPTIONAL REPRESSOR"/>
    <property type="match status" value="1"/>
</dbReference>
<evidence type="ECO:0000256" key="1">
    <source>
        <dbReference type="ARBA" id="ARBA00023015"/>
    </source>
</evidence>
<dbReference type="Proteomes" id="UP000718821">
    <property type="component" value="Unassembled WGS sequence"/>
</dbReference>
<evidence type="ECO:0000259" key="5">
    <source>
        <dbReference type="Pfam" id="PF13377"/>
    </source>
</evidence>
<dbReference type="GO" id="GO:0000976">
    <property type="term" value="F:transcription cis-regulatory region binding"/>
    <property type="evidence" value="ECO:0007669"/>
    <property type="project" value="TreeGrafter"/>
</dbReference>
<sequence length="301" mass="32358">MRPNEPRYTPLEDPTNAEPRPRRPNERSYLSLVSADLNGRFATPALVGAENTLGAASHAVLLTNSRGDPKLERAHIDQLAARGVDGLLVLGGETDARPPVHPGTARDIPIVYTYAPSNDPKDCSVTCDNVAAGEAAINHLLDHGRRSIAVISGPEHYQATKDRILGANRTMQAAGLRFAVPTRYGNWHESWGRTAAGLILESGVQVNAIYCLNDMLARGAIDTILSCGLDVPGDIAVLGHDNWAVTATEGPVPITSFDNNLQEIGRRSARLLLDIIRGNPHHGTLTIGCSLVVRRSTVARR</sequence>
<dbReference type="InterPro" id="IPR028082">
    <property type="entry name" value="Peripla_BP_I"/>
</dbReference>
<gene>
    <name evidence="6" type="ORF">H7U32_09140</name>
</gene>
<dbReference type="Gene3D" id="3.40.50.2300">
    <property type="match status" value="2"/>
</dbReference>
<reference evidence="6" key="2">
    <citation type="journal article" date="2021" name="Sci. Rep.">
        <title>The distribution of antibiotic resistance genes in chicken gut microbiota commensals.</title>
        <authorList>
            <person name="Juricova H."/>
            <person name="Matiasovicova J."/>
            <person name="Kubasova T."/>
            <person name="Cejkova D."/>
            <person name="Rychlik I."/>
        </authorList>
    </citation>
    <scope>NUCLEOTIDE SEQUENCE</scope>
    <source>
        <strain evidence="6">An836</strain>
    </source>
</reference>
<feature type="region of interest" description="Disordered" evidence="4">
    <location>
        <begin position="1"/>
        <end position="25"/>
    </location>
</feature>
<evidence type="ECO:0000256" key="3">
    <source>
        <dbReference type="ARBA" id="ARBA00023163"/>
    </source>
</evidence>
<dbReference type="InterPro" id="IPR046335">
    <property type="entry name" value="LacI/GalR-like_sensor"/>
</dbReference>
<evidence type="ECO:0000256" key="4">
    <source>
        <dbReference type="SAM" id="MobiDB-lite"/>
    </source>
</evidence>
<feature type="domain" description="Transcriptional regulator LacI/GalR-like sensor" evidence="5">
    <location>
        <begin position="138"/>
        <end position="297"/>
    </location>
</feature>
<protein>
    <submittedName>
        <fullName evidence="6">Substrate-binding domain-containing protein</fullName>
    </submittedName>
</protein>
<dbReference type="CDD" id="cd06288">
    <property type="entry name" value="PBP1_sucrose_transcription_regulator"/>
    <property type="match status" value="1"/>
</dbReference>
<keyword evidence="7" id="KW-1185">Reference proteome</keyword>
<dbReference type="Pfam" id="PF13377">
    <property type="entry name" value="Peripla_BP_3"/>
    <property type="match status" value="1"/>
</dbReference>
<dbReference type="AlphaFoldDB" id="A0A938X0I5"/>
<reference evidence="6" key="1">
    <citation type="submission" date="2020-08" db="EMBL/GenBank/DDBJ databases">
        <authorList>
            <person name="Cejkova D."/>
            <person name="Kubasova T."/>
            <person name="Jahodarova E."/>
            <person name="Rychlik I."/>
        </authorList>
    </citation>
    <scope>NUCLEOTIDE SEQUENCE</scope>
    <source>
        <strain evidence="6">An836</strain>
    </source>
</reference>